<accession>A0A1H9SXN2</accession>
<dbReference type="InterPro" id="IPR042229">
    <property type="entry name" value="Listeria/Bacterioides_rpt_sf"/>
</dbReference>
<dbReference type="Gene3D" id="2.60.40.4270">
    <property type="entry name" value="Listeria-Bacteroides repeat domain"/>
    <property type="match status" value="9"/>
</dbReference>
<name>A0A1H9SXN2_9LACT</name>
<feature type="region of interest" description="Disordered" evidence="5">
    <location>
        <begin position="1859"/>
        <end position="1887"/>
    </location>
</feature>
<organism evidence="9 10">
    <name type="scientific">Isobaculum melis</name>
    <dbReference type="NCBI Taxonomy" id="142588"/>
    <lineage>
        <taxon>Bacteria</taxon>
        <taxon>Bacillati</taxon>
        <taxon>Bacillota</taxon>
        <taxon>Bacilli</taxon>
        <taxon>Lactobacillales</taxon>
        <taxon>Carnobacteriaceae</taxon>
        <taxon>Isobaculum</taxon>
    </lineage>
</organism>
<dbReference type="GO" id="GO:0030313">
    <property type="term" value="C:cell envelope"/>
    <property type="evidence" value="ECO:0007669"/>
    <property type="project" value="UniProtKB-SubCell"/>
</dbReference>
<dbReference type="Gene3D" id="2.60.40.10">
    <property type="entry name" value="Immunoglobulins"/>
    <property type="match status" value="1"/>
</dbReference>
<dbReference type="GO" id="GO:0005576">
    <property type="term" value="C:extracellular region"/>
    <property type="evidence" value="ECO:0007669"/>
    <property type="project" value="UniProtKB-SubCell"/>
</dbReference>
<dbReference type="RefSeq" id="WP_092652314.1">
    <property type="nucleotide sequence ID" value="NZ_FOHA01000009.1"/>
</dbReference>
<feature type="domain" description="SD-repeat containing protein B" evidence="7">
    <location>
        <begin position="1011"/>
        <end position="1119"/>
    </location>
</feature>
<feature type="domain" description="Putative adhesive" evidence="8">
    <location>
        <begin position="108"/>
        <end position="272"/>
    </location>
</feature>
<protein>
    <submittedName>
        <fullName evidence="9">LPXTG-motif cell wall anchor domain-containing protein/Listeria/Bacterioides repeat-containing protein</fullName>
    </submittedName>
</protein>
<comment type="subcellular location">
    <subcellularLocation>
        <location evidence="1">Cell envelope</location>
    </subcellularLocation>
    <subcellularLocation>
        <location evidence="2">Secreted</location>
    </subcellularLocation>
</comment>
<evidence type="ECO:0000313" key="10">
    <source>
        <dbReference type="Proteomes" id="UP000198948"/>
    </source>
</evidence>
<keyword evidence="4" id="KW-0732">Signal</keyword>
<dbReference type="SUPFAM" id="SSF117074">
    <property type="entry name" value="Hypothetical protein PA1324"/>
    <property type="match status" value="1"/>
</dbReference>
<evidence type="ECO:0000256" key="2">
    <source>
        <dbReference type="ARBA" id="ARBA00004613"/>
    </source>
</evidence>
<sequence length="1920" mass="211352">MKQRNWVKTIITIAMIVLLTLSQTNIYALANVLDESKDTDNDLSTIVDSSQQFEQEEQLEIEPEQLPLENNPVPEIKEDVPLPEVPTIESQPKSTTPFAVFGGIAGSGGSDLAGQTALEYDISSALLHARSLDISAKFGSDHATTNRKIIIHLNNGLGIAQAPGMIATSKDNNDWIFSSTALESQYQGVITNATYTPNESIYGYNPKGGTLIYEISHGTANIDFSLLLTFDLGFGANDGRRSFENILEVSSSAELSGIPTIISDEKIESYTVTGKLEPWFYRRALEQIITPGDEVVVPYRLSTAGSSFTNSRDEQVLYDEYVQTFYFKKELGFQKLDNPNNFMEESQLSYSVDSVSDPDHDIVTLTIQNFATSDRQLISFYFSTAANIEPGNYTIQATESRATPYQSPTSLELGKCDAQIIKVAAIFENKLIPKPTTGRVFNTPSVLEATNYPLGVYHFSNSFAENVTDQKIRLTFDDPAIGVTYVQLVTGQNQDATNVTIKTNKDQYTIERIPFSKNFKLTGVANLDLTDYTSDPEEFIKEIIYESTEFLPGSGTNGTPSVSYSLWSSTPGVFYGKFFYAPESKLFESTLSTVAVSDGDLDGPEANHSIMTTTVSNNTHMTFRHNNLLSSLDHKAGDVTTLRSSLTISKEELNGAFVKKGFDLYLREGDYLQINPESIVVKQGTTFYRVEDGTITPIETVDNTGNRVIKFTLNDVTLGVKNGTEAHPPIELSYDVKIKNETPATTINTADLLAIIPSNGDTVTVVGNTAYFNTKNKFDIDGSGDTNKLVGTLNKDTTLKISAQKEFSVSTAANLNDGPWTSYDYYTGKTIIDLNPKGRTNYQLTVANNTGKEIDGYTALIPVPKAGEQTDLTPDTPAEFNQNDHLQKEAFGWTTSILDEIVPVGNLNYEVLYATTYEIEKDSPQFKAWNEIENKEEIRMVKISTTDTIPNQFTEAICFPLNLDDPKAEINAGKANIYSARIYRAIPGAVSGYKPSDPIAIRLKTGVIKGQVFNDTNRNGIKDAEENGRSGVTVRAYETGTNKEIYAVTTDKDGYYEFLGLDKNKKVDILFINPTTNDETRFSPPTSGGSTPTESGDHLQAIASNLVPSATNFDQIDAGIIEPTKITLNPVGGTTANTIIKRYPGDTIVAEPSAIYPGTDFTGWYDSILGGTKITFPYTVGTEDTTLFAQYKAKEYQITYQIEGTLTNDTAFFDTLLTKPNDPTKYGHDFTGWYNAATGGNKWHFTTDKMPPNNLTLYAQFTATKYNVLFNDEGTETTVPTTYDTLVTEPALPTKEGHTFVGWYDATTDGNKWNFATDKMPANELTLYARYTVNDYQITFNDQGTETQLSASYDTLLTEPTTPQKTGYTFIGWYDTASDGGNKWDFETDKVPSNDLTLYARFAAGEYKLTLNNEGTTSDQMVTYDALLTEPAPPTKIGHTFIGWYDAATGGNKWNFATDKMPAYELTLYTQYTINHYQVTFNDQGTESTLSATFDTLLTEPVAPTKAGYTFMGWKEQLSGNEWHFATDKVPARELTLVAQFKADNQTITFDVTSGDLASKPADLIAPTDSNINIDAIKKPTKPGYTFTGWYNDTTQISGTIQMPVGGLNLKARWTEADQVIHFDTAGGTGVASITAKTHESVDIDAQITTKAGYTFEGWYDGDTQVSGVITMPAGGLNLTAKWFAEDQLITFDVNGGDSTTQPEDMILATGETLDLDTLTEPTRTAYEFAGWYDGTTKYSGKITIPAGGLNLKAEWIDLIASGSWKIQAENFSISVAELEALKANGTLQSEILKRSQAKAWVEKTKDSLDPIEVDDTNLIAAVGTYQVTLSYDPATQISSDTDTNDTKVLATDIQIEVTDEENLPDNEDEEKEEIEDTEEDKAELPSTGEKVSYNILLAPIIALVGIYTFLKKKRGSLND</sequence>
<evidence type="ECO:0000256" key="5">
    <source>
        <dbReference type="SAM" id="MobiDB-lite"/>
    </source>
</evidence>
<dbReference type="Pfam" id="PF09479">
    <property type="entry name" value="Flg_new"/>
    <property type="match status" value="9"/>
</dbReference>
<keyword evidence="6" id="KW-0812">Transmembrane</keyword>
<evidence type="ECO:0000256" key="6">
    <source>
        <dbReference type="SAM" id="Phobius"/>
    </source>
</evidence>
<dbReference type="InterPro" id="IPR013378">
    <property type="entry name" value="InlB-like_B-rpt"/>
</dbReference>
<keyword evidence="3" id="KW-0964">Secreted</keyword>
<keyword evidence="10" id="KW-1185">Reference proteome</keyword>
<dbReference type="InterPro" id="IPR033764">
    <property type="entry name" value="Sdr_B"/>
</dbReference>
<dbReference type="InterPro" id="IPR013783">
    <property type="entry name" value="Ig-like_fold"/>
</dbReference>
<dbReference type="STRING" id="142588.SAMN04488559_10991"/>
<gene>
    <name evidence="9" type="ORF">SAMN04488559_10991</name>
</gene>
<evidence type="ECO:0000256" key="3">
    <source>
        <dbReference type="ARBA" id="ARBA00022525"/>
    </source>
</evidence>
<dbReference type="EMBL" id="FOHA01000009">
    <property type="protein sequence ID" value="SER89199.1"/>
    <property type="molecule type" value="Genomic_DNA"/>
</dbReference>
<proteinExistence type="predicted"/>
<evidence type="ECO:0000256" key="4">
    <source>
        <dbReference type="ARBA" id="ARBA00022729"/>
    </source>
</evidence>
<reference evidence="9 10" key="1">
    <citation type="submission" date="2016-10" db="EMBL/GenBank/DDBJ databases">
        <authorList>
            <person name="de Groot N.N."/>
        </authorList>
    </citation>
    <scope>NUCLEOTIDE SEQUENCE [LARGE SCALE GENOMIC DNA]</scope>
    <source>
        <strain evidence="9 10">DSM 13760</strain>
    </source>
</reference>
<feature type="transmembrane region" description="Helical" evidence="6">
    <location>
        <begin position="1892"/>
        <end position="1911"/>
    </location>
</feature>
<evidence type="ECO:0000259" key="8">
    <source>
        <dbReference type="Pfam" id="PF20595"/>
    </source>
</evidence>
<dbReference type="NCBIfam" id="TIGR02543">
    <property type="entry name" value="List_Bact_rpt"/>
    <property type="match status" value="7"/>
</dbReference>
<keyword evidence="6" id="KW-0472">Membrane</keyword>
<dbReference type="Pfam" id="PF20595">
    <property type="entry name" value="pAdhesive_6"/>
    <property type="match status" value="1"/>
</dbReference>
<evidence type="ECO:0000259" key="7">
    <source>
        <dbReference type="Pfam" id="PF17210"/>
    </source>
</evidence>
<evidence type="ECO:0000256" key="1">
    <source>
        <dbReference type="ARBA" id="ARBA00004196"/>
    </source>
</evidence>
<dbReference type="Pfam" id="PF17210">
    <property type="entry name" value="SdrD_B"/>
    <property type="match status" value="1"/>
</dbReference>
<evidence type="ECO:0000313" key="9">
    <source>
        <dbReference type="EMBL" id="SER89199.1"/>
    </source>
</evidence>
<feature type="compositionally biased region" description="Acidic residues" evidence="5">
    <location>
        <begin position="1859"/>
        <end position="1882"/>
    </location>
</feature>
<dbReference type="InterPro" id="IPR046772">
    <property type="entry name" value="pAdhesive_6"/>
</dbReference>
<dbReference type="Proteomes" id="UP000198948">
    <property type="component" value="Unassembled WGS sequence"/>
</dbReference>
<keyword evidence="6" id="KW-1133">Transmembrane helix</keyword>